<dbReference type="InterPro" id="IPR012902">
    <property type="entry name" value="N_methyl_site"/>
</dbReference>
<dbReference type="NCBIfam" id="TIGR04294">
    <property type="entry name" value="pre_pil_HX9DG"/>
    <property type="match status" value="1"/>
</dbReference>
<keyword evidence="1" id="KW-1133">Transmembrane helix</keyword>
<keyword evidence="1" id="KW-0812">Transmembrane</keyword>
<evidence type="ECO:0000313" key="3">
    <source>
        <dbReference type="EMBL" id="OQB75038.1"/>
    </source>
</evidence>
<dbReference type="PANTHER" id="PTHR30093:SF2">
    <property type="entry name" value="TYPE II SECRETION SYSTEM PROTEIN H"/>
    <property type="match status" value="1"/>
</dbReference>
<evidence type="ECO:0000259" key="2">
    <source>
        <dbReference type="Pfam" id="PF07596"/>
    </source>
</evidence>
<dbReference type="PANTHER" id="PTHR30093">
    <property type="entry name" value="GENERAL SECRETION PATHWAY PROTEIN G"/>
    <property type="match status" value="1"/>
</dbReference>
<feature type="transmembrane region" description="Helical" evidence="1">
    <location>
        <begin position="12"/>
        <end position="33"/>
    </location>
</feature>
<dbReference type="InterPro" id="IPR027558">
    <property type="entry name" value="Pre_pil_HX9DG_C"/>
</dbReference>
<dbReference type="Proteomes" id="UP000485562">
    <property type="component" value="Unassembled WGS sequence"/>
</dbReference>
<organism evidence="3">
    <name type="scientific">candidate division TA06 bacterium ADurb.Bin131</name>
    <dbReference type="NCBI Taxonomy" id="1852827"/>
    <lineage>
        <taxon>Bacteria</taxon>
        <taxon>Bacteria division TA06</taxon>
    </lineage>
</organism>
<comment type="caution">
    <text evidence="3">The sequence shown here is derived from an EMBL/GenBank/DDBJ whole genome shotgun (WGS) entry which is preliminary data.</text>
</comment>
<dbReference type="Pfam" id="PF07963">
    <property type="entry name" value="N_methyl"/>
    <property type="match status" value="1"/>
</dbReference>
<keyword evidence="1" id="KW-0472">Membrane</keyword>
<dbReference type="NCBIfam" id="TIGR02532">
    <property type="entry name" value="IV_pilin_GFxxxE"/>
    <property type="match status" value="1"/>
</dbReference>
<dbReference type="AlphaFoldDB" id="A0A1V6CDQ0"/>
<accession>A0A1V6CDQ0</accession>
<gene>
    <name evidence="3" type="primary">epsG_1</name>
    <name evidence="3" type="ORF">BWX89_00161</name>
</gene>
<dbReference type="SUPFAM" id="SSF54523">
    <property type="entry name" value="Pili subunits"/>
    <property type="match status" value="1"/>
</dbReference>
<reference evidence="3" key="1">
    <citation type="submission" date="2017-02" db="EMBL/GenBank/DDBJ databases">
        <title>Delving into the versatile metabolic prowess of the omnipresent phylum Bacteroidetes.</title>
        <authorList>
            <person name="Nobu M.K."/>
            <person name="Mei R."/>
            <person name="Narihiro T."/>
            <person name="Kuroda K."/>
            <person name="Liu W.-T."/>
        </authorList>
    </citation>
    <scope>NUCLEOTIDE SEQUENCE</scope>
    <source>
        <strain evidence="3">ADurb.Bin131</strain>
    </source>
</reference>
<name>A0A1V6CDQ0_UNCT6</name>
<dbReference type="InterPro" id="IPR045584">
    <property type="entry name" value="Pilin-like"/>
</dbReference>
<dbReference type="EMBL" id="MWDQ01000024">
    <property type="protein sequence ID" value="OQB75038.1"/>
    <property type="molecule type" value="Genomic_DNA"/>
</dbReference>
<protein>
    <submittedName>
        <fullName evidence="3">Type II secretion system protein G</fullName>
    </submittedName>
</protein>
<proteinExistence type="predicted"/>
<feature type="domain" description="DUF1559" evidence="2">
    <location>
        <begin position="38"/>
        <end position="87"/>
    </location>
</feature>
<dbReference type="Gene3D" id="3.30.700.10">
    <property type="entry name" value="Glycoprotein, Type 4 Pilin"/>
    <property type="match status" value="1"/>
</dbReference>
<dbReference type="InterPro" id="IPR011453">
    <property type="entry name" value="DUF1559"/>
</dbReference>
<dbReference type="Pfam" id="PF07596">
    <property type="entry name" value="SBP_bac_10"/>
    <property type="match status" value="1"/>
</dbReference>
<sequence>MKIKKIIGKSSAFTLIELLVVIAIIAILAAMLLPTLSKAREKARQVVCMNNLKQLGTAFMFYFQDWNEYFPMTWDGNLYWHLQIGPYISRITGTGWEEYQKRPTVLLCPSDKKMLAKFSNAPRGGISYGMNYYLGINYNPDPPSRRFHKLSEIKKPSKFVLLGETDYNYILAGYSQATLHSYTGPYPSGLPYYHGGGNNFLFLDGHVEWLNYIKSYLEDKEMWAPWIP</sequence>
<evidence type="ECO:0000256" key="1">
    <source>
        <dbReference type="SAM" id="Phobius"/>
    </source>
</evidence>